<accession>A0ABR5SKN8</accession>
<dbReference type="RefSeq" id="WP_085050734.1">
    <property type="nucleotide sequence ID" value="NZ_LNQR01000004.1"/>
</dbReference>
<dbReference type="Proteomes" id="UP000060487">
    <property type="component" value="Unassembled WGS sequence"/>
</dbReference>
<reference evidence="1 2" key="1">
    <citation type="submission" date="2015-11" db="EMBL/GenBank/DDBJ databases">
        <authorList>
            <person name="Lin W."/>
        </authorList>
    </citation>
    <scope>NUCLEOTIDE SEQUENCE [LARGE SCALE GENOMIC DNA]</scope>
    <source>
        <strain evidence="1 2">HCH-1</strain>
    </source>
</reference>
<protein>
    <submittedName>
        <fullName evidence="1">Uncharacterized protein</fullName>
    </submittedName>
</protein>
<comment type="caution">
    <text evidence="1">The sequence shown here is derived from an EMBL/GenBank/DDBJ whole genome shotgun (WGS) entry which is preliminary data.</text>
</comment>
<sequence length="155" mass="16789">MINEGIVCHQSPGRLRIKVLAAKGDAEYFADMKKTLAGNPKISSVEVNPITASILILHNTTNDEILTYTGQQGLIKITVPDKKAENVANKVSGLFKTINSGTVAATGGGLDLARVYFLALVGFGVYQLSMGNFVVPPWYTAFWHAHGMFTKYLAK</sequence>
<organism evidence="1 2">
    <name type="scientific">Candidatus Magnetominusculus xianensis</name>
    <dbReference type="NCBI Taxonomy" id="1748249"/>
    <lineage>
        <taxon>Bacteria</taxon>
        <taxon>Pseudomonadati</taxon>
        <taxon>Nitrospirota</taxon>
        <taxon>Nitrospiria</taxon>
        <taxon>Nitrospirales</taxon>
        <taxon>Nitrospiraceae</taxon>
        <taxon>Candidatus Magnetominusculus</taxon>
    </lineage>
</organism>
<dbReference type="Pfam" id="PF19991">
    <property type="entry name" value="HMA_2"/>
    <property type="match status" value="1"/>
</dbReference>
<keyword evidence="2" id="KW-1185">Reference proteome</keyword>
<evidence type="ECO:0000313" key="2">
    <source>
        <dbReference type="Proteomes" id="UP000060487"/>
    </source>
</evidence>
<dbReference type="EMBL" id="LNQR01000004">
    <property type="protein sequence ID" value="KWT94665.1"/>
    <property type="molecule type" value="Genomic_DNA"/>
</dbReference>
<evidence type="ECO:0000313" key="1">
    <source>
        <dbReference type="EMBL" id="KWT94665.1"/>
    </source>
</evidence>
<gene>
    <name evidence="1" type="ORF">ASN18_0204</name>
</gene>
<proteinExistence type="predicted"/>
<name>A0ABR5SKN8_9BACT</name>